<reference evidence="12 13" key="1">
    <citation type="submission" date="2013-08" db="EMBL/GenBank/DDBJ databases">
        <title>Study of Ammonical-Nitrogen removal by Nitrification Denitrification process using lab isolates.</title>
        <authorList>
            <person name="Khardenavis A.A."/>
            <person name="Pal R.R."/>
            <person name="Kapley A."/>
            <person name="Qureshi A."/>
            <person name="Purohit H.J."/>
        </authorList>
    </citation>
    <scope>NUCLEOTIDE SEQUENCE [LARGE SCALE GENOMIC DNA]</scope>
    <source>
        <strain evidence="12 13">EGD-HP18</strain>
    </source>
</reference>
<dbReference type="EMBL" id="AVST01000063">
    <property type="protein sequence ID" value="ERH69049.1"/>
    <property type="molecule type" value="Genomic_DNA"/>
</dbReference>
<keyword evidence="2 10" id="KW-0378">Hydrolase</keyword>
<evidence type="ECO:0000256" key="9">
    <source>
        <dbReference type="ARBA" id="ARBA00048988"/>
    </source>
</evidence>
<dbReference type="EC" id="5.6.2.4" evidence="7"/>
<feature type="domain" description="UvrD-like helicase ATP-binding" evidence="11">
    <location>
        <begin position="1"/>
        <end position="246"/>
    </location>
</feature>
<evidence type="ECO:0000256" key="6">
    <source>
        <dbReference type="ARBA" id="ARBA00034617"/>
    </source>
</evidence>
<evidence type="ECO:0000256" key="5">
    <source>
        <dbReference type="ARBA" id="ARBA00023235"/>
    </source>
</evidence>
<dbReference type="Gene3D" id="3.40.50.300">
    <property type="entry name" value="P-loop containing nucleotide triphosphate hydrolases"/>
    <property type="match status" value="3"/>
</dbReference>
<keyword evidence="1 10" id="KW-0547">Nucleotide-binding</keyword>
<dbReference type="GO" id="GO:0005524">
    <property type="term" value="F:ATP binding"/>
    <property type="evidence" value="ECO:0007669"/>
    <property type="project" value="UniProtKB-UniRule"/>
</dbReference>
<evidence type="ECO:0000256" key="4">
    <source>
        <dbReference type="ARBA" id="ARBA00022840"/>
    </source>
</evidence>
<dbReference type="InterPro" id="IPR014016">
    <property type="entry name" value="UvrD-like_ATP-bd"/>
</dbReference>
<accession>A0AAV3K061</accession>
<keyword evidence="3 10" id="KW-0347">Helicase</keyword>
<dbReference type="AlphaFoldDB" id="A0AAV3K061"/>
<organism evidence="12 13">
    <name type="scientific">Acinetobacter baumannii EGD-HP18</name>
    <dbReference type="NCBI Taxonomy" id="1358412"/>
    <lineage>
        <taxon>Bacteria</taxon>
        <taxon>Pseudomonadati</taxon>
        <taxon>Pseudomonadota</taxon>
        <taxon>Gammaproteobacteria</taxon>
        <taxon>Moraxellales</taxon>
        <taxon>Moraxellaceae</taxon>
        <taxon>Acinetobacter</taxon>
        <taxon>Acinetobacter calcoaceticus/baumannii complex</taxon>
    </lineage>
</organism>
<gene>
    <name evidence="12" type="ORF">N173_17255</name>
</gene>
<dbReference type="PANTHER" id="PTHR11070:SF2">
    <property type="entry name" value="ATP-DEPENDENT DNA HELICASE SRS2"/>
    <property type="match status" value="1"/>
</dbReference>
<dbReference type="GO" id="GO:0003677">
    <property type="term" value="F:DNA binding"/>
    <property type="evidence" value="ECO:0007669"/>
    <property type="project" value="InterPro"/>
</dbReference>
<dbReference type="Pfam" id="PF00580">
    <property type="entry name" value="UvrD-helicase"/>
    <property type="match status" value="2"/>
</dbReference>
<feature type="binding site" evidence="10">
    <location>
        <begin position="22"/>
        <end position="29"/>
    </location>
    <ligand>
        <name>ATP</name>
        <dbReference type="ChEBI" id="CHEBI:30616"/>
    </ligand>
</feature>
<comment type="caution">
    <text evidence="12">The sequence shown here is derived from an EMBL/GenBank/DDBJ whole genome shotgun (WGS) entry which is preliminary data.</text>
</comment>
<dbReference type="SUPFAM" id="SSF52540">
    <property type="entry name" value="P-loop containing nucleoside triphosphate hydrolases"/>
    <property type="match status" value="1"/>
</dbReference>
<dbReference type="InterPro" id="IPR027417">
    <property type="entry name" value="P-loop_NTPase"/>
</dbReference>
<evidence type="ECO:0000256" key="10">
    <source>
        <dbReference type="PROSITE-ProRule" id="PRU00560"/>
    </source>
</evidence>
<proteinExistence type="predicted"/>
<dbReference type="CDD" id="cd17932">
    <property type="entry name" value="DEXQc_UvrD"/>
    <property type="match status" value="1"/>
</dbReference>
<dbReference type="PANTHER" id="PTHR11070">
    <property type="entry name" value="UVRD / RECB / PCRA DNA HELICASE FAMILY MEMBER"/>
    <property type="match status" value="1"/>
</dbReference>
<evidence type="ECO:0000256" key="8">
    <source>
        <dbReference type="ARBA" id="ARBA00034923"/>
    </source>
</evidence>
<protein>
    <recommendedName>
        <fullName evidence="7">DNA 3'-5' helicase</fullName>
        <ecNumber evidence="7">5.6.2.4</ecNumber>
    </recommendedName>
    <alternativeName>
        <fullName evidence="8">DNA 3'-5' helicase II</fullName>
    </alternativeName>
</protein>
<dbReference type="GO" id="GO:0016787">
    <property type="term" value="F:hydrolase activity"/>
    <property type="evidence" value="ECO:0007669"/>
    <property type="project" value="UniProtKB-UniRule"/>
</dbReference>
<dbReference type="PROSITE" id="PS51198">
    <property type="entry name" value="UVRD_HELICASE_ATP_BIND"/>
    <property type="match status" value="1"/>
</dbReference>
<dbReference type="InterPro" id="IPR014017">
    <property type="entry name" value="DNA_helicase_UvrD-like_C"/>
</dbReference>
<dbReference type="Pfam" id="PF13361">
    <property type="entry name" value="UvrD_C"/>
    <property type="match status" value="1"/>
</dbReference>
<keyword evidence="5" id="KW-0413">Isomerase</keyword>
<dbReference type="InterPro" id="IPR000212">
    <property type="entry name" value="DNA_helicase_UvrD/REP"/>
</dbReference>
<evidence type="ECO:0000256" key="1">
    <source>
        <dbReference type="ARBA" id="ARBA00022741"/>
    </source>
</evidence>
<keyword evidence="4 10" id="KW-0067">ATP-binding</keyword>
<dbReference type="GO" id="GO:0000725">
    <property type="term" value="P:recombinational repair"/>
    <property type="evidence" value="ECO:0007669"/>
    <property type="project" value="TreeGrafter"/>
</dbReference>
<evidence type="ECO:0000256" key="2">
    <source>
        <dbReference type="ARBA" id="ARBA00022801"/>
    </source>
</evidence>
<evidence type="ECO:0000256" key="3">
    <source>
        <dbReference type="ARBA" id="ARBA00022806"/>
    </source>
</evidence>
<dbReference type="GO" id="GO:0043138">
    <property type="term" value="F:3'-5' DNA helicase activity"/>
    <property type="evidence" value="ECO:0007669"/>
    <property type="project" value="UniProtKB-EC"/>
</dbReference>
<evidence type="ECO:0000256" key="7">
    <source>
        <dbReference type="ARBA" id="ARBA00034808"/>
    </source>
</evidence>
<evidence type="ECO:0000313" key="13">
    <source>
        <dbReference type="Proteomes" id="UP000016517"/>
    </source>
</evidence>
<sequence length="539" mass="62769">MKLTNDQIKAIQDIENNSVIMACPGSGKTTVLINKMSLCCEKLKRHNGIIGLSFTRKSSEELRRKFQKKTISSNLNYLGTIDGFLINEIIRPFLPKLWGNENDDIEIVSILSEEESIPFVQEFANGEIYLKDIENDNAFKGLFLSGKIWQRTVTPLALFVLKNSSVCRRYISSRYKYLFVDEYQDTSSGQHLVFLEILKLGLKFTAVGDIDQSIYRWRDAIPENLTSLVNEHDFKEYAIDQNHRCDPSIDLYARAFLKGIDLEEIDKKNIFGLHINNSGKHRYAKLDDFIQKIKDENNFDFSDFVILAANNATVQHYALNTRHSYRIYEDDPLDSMNHYIAQLCSDLILYKFCKNYSSYSIYENYKSRFINIKLNDFKVEVKKIRTENDTDEICEIIKGLINKTNYKGDCENFILATKNIFNDEFLLKKYKPHNKNELQIMSIHKSKGLEFKVVIHLGLEQWVLPRKTKKQGQWTFSDLEGDKNLHYVAITRAENLCYLVDMPIRVKSENNVFKEMNANKSEFLCIERLNKHIVDLGVM</sequence>
<name>A0AAV3K061_ACIBA</name>
<comment type="catalytic activity">
    <reaction evidence="6">
        <text>Couples ATP hydrolysis with the unwinding of duplex DNA by translocating in the 3'-5' direction.</text>
        <dbReference type="EC" id="5.6.2.4"/>
    </reaction>
</comment>
<dbReference type="RefSeq" id="WP_005134232.1">
    <property type="nucleotide sequence ID" value="NZ_AVST01000063.1"/>
</dbReference>
<dbReference type="Proteomes" id="UP000016517">
    <property type="component" value="Unassembled WGS sequence"/>
</dbReference>
<evidence type="ECO:0000313" key="12">
    <source>
        <dbReference type="EMBL" id="ERH69049.1"/>
    </source>
</evidence>
<comment type="catalytic activity">
    <reaction evidence="9">
        <text>ATP + H2O = ADP + phosphate + H(+)</text>
        <dbReference type="Rhea" id="RHEA:13065"/>
        <dbReference type="ChEBI" id="CHEBI:15377"/>
        <dbReference type="ChEBI" id="CHEBI:15378"/>
        <dbReference type="ChEBI" id="CHEBI:30616"/>
        <dbReference type="ChEBI" id="CHEBI:43474"/>
        <dbReference type="ChEBI" id="CHEBI:456216"/>
        <dbReference type="EC" id="5.6.2.4"/>
    </reaction>
</comment>
<evidence type="ECO:0000259" key="11">
    <source>
        <dbReference type="PROSITE" id="PS51198"/>
    </source>
</evidence>